<organism evidence="1 2">
    <name type="scientific">Stephania japonica</name>
    <dbReference type="NCBI Taxonomy" id="461633"/>
    <lineage>
        <taxon>Eukaryota</taxon>
        <taxon>Viridiplantae</taxon>
        <taxon>Streptophyta</taxon>
        <taxon>Embryophyta</taxon>
        <taxon>Tracheophyta</taxon>
        <taxon>Spermatophyta</taxon>
        <taxon>Magnoliopsida</taxon>
        <taxon>Ranunculales</taxon>
        <taxon>Menispermaceae</taxon>
        <taxon>Menispermoideae</taxon>
        <taxon>Cissampelideae</taxon>
        <taxon>Stephania</taxon>
    </lineage>
</organism>
<protein>
    <submittedName>
        <fullName evidence="1">Uncharacterized protein</fullName>
    </submittedName>
</protein>
<evidence type="ECO:0000313" key="2">
    <source>
        <dbReference type="Proteomes" id="UP001417504"/>
    </source>
</evidence>
<name>A0AAP0JT21_9MAGN</name>
<evidence type="ECO:0000313" key="1">
    <source>
        <dbReference type="EMBL" id="KAK9138422.1"/>
    </source>
</evidence>
<reference evidence="1 2" key="1">
    <citation type="submission" date="2024-01" db="EMBL/GenBank/DDBJ databases">
        <title>Genome assemblies of Stephania.</title>
        <authorList>
            <person name="Yang L."/>
        </authorList>
    </citation>
    <scope>NUCLEOTIDE SEQUENCE [LARGE SCALE GENOMIC DNA]</scope>
    <source>
        <strain evidence="1">QJT</strain>
        <tissue evidence="1">Leaf</tissue>
    </source>
</reference>
<proteinExistence type="predicted"/>
<dbReference type="Proteomes" id="UP001417504">
    <property type="component" value="Unassembled WGS sequence"/>
</dbReference>
<gene>
    <name evidence="1" type="ORF">Sjap_009016</name>
</gene>
<comment type="caution">
    <text evidence="1">The sequence shown here is derived from an EMBL/GenBank/DDBJ whole genome shotgun (WGS) entry which is preliminary data.</text>
</comment>
<sequence>MKEGSNGGENEKMHTDVLGKMLDSSVSVQPLVKSIQELASAAKLVEAEIKVRLVIVADKDLMLKLTFWS</sequence>
<keyword evidence="2" id="KW-1185">Reference proteome</keyword>
<accession>A0AAP0JT21</accession>
<dbReference type="EMBL" id="JBBNAE010000003">
    <property type="protein sequence ID" value="KAK9138422.1"/>
    <property type="molecule type" value="Genomic_DNA"/>
</dbReference>
<dbReference type="AlphaFoldDB" id="A0AAP0JT21"/>